<dbReference type="Proteomes" id="UP000391834">
    <property type="component" value="Unassembled WGS sequence"/>
</dbReference>
<feature type="signal peptide" evidence="1">
    <location>
        <begin position="1"/>
        <end position="33"/>
    </location>
</feature>
<dbReference type="OrthoDB" id="1122809at2"/>
<evidence type="ECO:0000256" key="1">
    <source>
        <dbReference type="SAM" id="SignalP"/>
    </source>
</evidence>
<name>A0A5M4B1K9_9BACT</name>
<protein>
    <submittedName>
        <fullName evidence="2">Uncharacterized protein</fullName>
    </submittedName>
</protein>
<dbReference type="EMBL" id="BLAX01000001">
    <property type="protein sequence ID" value="GET33801.1"/>
    <property type="molecule type" value="Genomic_DNA"/>
</dbReference>
<feature type="chain" id="PRO_5024404085" evidence="1">
    <location>
        <begin position="34"/>
        <end position="131"/>
    </location>
</feature>
<sequence>MKTRVLTTQTNHQLAAVLLAVLLSLAFVFQAHSQSSSEQLALNESQTSSAAIEASENNVQLGNAEMEENFGRDVVFTRFETDNELNVELWMYCDYYWTGQPCDALLNPSVIEEEPLKVEKWMQDDHYWSGK</sequence>
<proteinExistence type="predicted"/>
<organism evidence="2 3">
    <name type="scientific">Prolixibacter bellariivorans</name>
    <dbReference type="NCBI Taxonomy" id="314319"/>
    <lineage>
        <taxon>Bacteria</taxon>
        <taxon>Pseudomonadati</taxon>
        <taxon>Bacteroidota</taxon>
        <taxon>Bacteroidia</taxon>
        <taxon>Marinilabiliales</taxon>
        <taxon>Prolixibacteraceae</taxon>
        <taxon>Prolixibacter</taxon>
    </lineage>
</organism>
<evidence type="ECO:0000313" key="2">
    <source>
        <dbReference type="EMBL" id="GET33801.1"/>
    </source>
</evidence>
<gene>
    <name evidence="2" type="ORF">PbJCM13498_26640</name>
</gene>
<keyword evidence="1" id="KW-0732">Signal</keyword>
<accession>A0A5M4B1K9</accession>
<reference evidence="2 3" key="1">
    <citation type="submission" date="2019-10" db="EMBL/GenBank/DDBJ databases">
        <title>Prolixibacter strains distinguished by the presence of nitrate reductase genes were adept at nitrate-dependent anaerobic corrosion of metallic iron and carbon steel.</title>
        <authorList>
            <person name="Iino T."/>
            <person name="Shono N."/>
            <person name="Ito K."/>
            <person name="Nakamura R."/>
            <person name="Sueoka K."/>
            <person name="Harayama S."/>
            <person name="Ohkuma M."/>
        </authorList>
    </citation>
    <scope>NUCLEOTIDE SEQUENCE [LARGE SCALE GENOMIC DNA]</scope>
    <source>
        <strain evidence="2 3">JCM 13498</strain>
    </source>
</reference>
<dbReference type="AlphaFoldDB" id="A0A5M4B1K9"/>
<keyword evidence="3" id="KW-1185">Reference proteome</keyword>
<comment type="caution">
    <text evidence="2">The sequence shown here is derived from an EMBL/GenBank/DDBJ whole genome shotgun (WGS) entry which is preliminary data.</text>
</comment>
<dbReference type="RefSeq" id="WP_027585350.1">
    <property type="nucleotide sequence ID" value="NZ_BLAX01000001.1"/>
</dbReference>
<evidence type="ECO:0000313" key="3">
    <source>
        <dbReference type="Proteomes" id="UP000391834"/>
    </source>
</evidence>